<dbReference type="AlphaFoldDB" id="A0AA97CU87"/>
<gene>
    <name evidence="1" type="ORF">MP11Mi_16750</name>
</gene>
<proteinExistence type="predicted"/>
<reference evidence="1" key="1">
    <citation type="submission" date="2023-06" db="EMBL/GenBank/DDBJ databases">
        <title>Gordonia sp. nov. and Pseudochrobactrum sp. nov., two species isolated from the burying beetle Nicrophorus vespilloides.</title>
        <authorList>
            <person name="Poehlein A."/>
            <person name="Guzman J."/>
            <person name="Daniel R."/>
            <person name="Vilcinskas A."/>
        </authorList>
    </citation>
    <scope>NUCLEOTIDE SEQUENCE</scope>
    <source>
        <strain evidence="1">MP11Mi</strain>
    </source>
</reference>
<evidence type="ECO:0000313" key="1">
    <source>
        <dbReference type="EMBL" id="WOC12585.1"/>
    </source>
</evidence>
<sequence>MPSDALDDWTNTRLSALSSLDTIHGQVTKNRPGRQWNTRHYNLGLFTALASQFQGYCRDLHDEAAVRVVDSLAANGVGPQIPIILTALTSNRKLDRGNANPGNLGDDFGKLGIQLWPELKQRYPTKAPKWQKTLTNLNELRNGIAHSDIAKIDKVEHDHPLTLKTWRTWKSSVNTAATSMDAVLEAYLVALTGTGW</sequence>
<organism evidence="1">
    <name type="scientific">Gordonia sp. MP11Mi</name>
    <dbReference type="NCBI Taxonomy" id="3022769"/>
    <lineage>
        <taxon>Bacteria</taxon>
        <taxon>Bacillati</taxon>
        <taxon>Actinomycetota</taxon>
        <taxon>Actinomycetes</taxon>
        <taxon>Mycobacteriales</taxon>
        <taxon>Gordoniaceae</taxon>
        <taxon>Gordonia</taxon>
    </lineage>
</organism>
<evidence type="ECO:0008006" key="2">
    <source>
        <dbReference type="Google" id="ProtNLM"/>
    </source>
</evidence>
<name>A0AA97CU87_9ACTN</name>
<accession>A0AA97CU87</accession>
<dbReference type="EMBL" id="CP128986">
    <property type="protein sequence ID" value="WOC12585.1"/>
    <property type="molecule type" value="Genomic_DNA"/>
</dbReference>
<protein>
    <recommendedName>
        <fullName evidence="2">RiboL-PSP-HEPN domain-containing protein</fullName>
    </recommendedName>
</protein>
<dbReference type="RefSeq" id="WP_420041810.1">
    <property type="nucleotide sequence ID" value="NZ_CP128986.1"/>
</dbReference>